<organism evidence="8 9">
    <name type="scientific">Puccinia coronata f. sp. avenae</name>
    <dbReference type="NCBI Taxonomy" id="200324"/>
    <lineage>
        <taxon>Eukaryota</taxon>
        <taxon>Fungi</taxon>
        <taxon>Dikarya</taxon>
        <taxon>Basidiomycota</taxon>
        <taxon>Pucciniomycotina</taxon>
        <taxon>Pucciniomycetes</taxon>
        <taxon>Pucciniales</taxon>
        <taxon>Pucciniaceae</taxon>
        <taxon>Puccinia</taxon>
    </lineage>
</organism>
<feature type="compositionally biased region" description="Polar residues" evidence="6">
    <location>
        <begin position="63"/>
        <end position="74"/>
    </location>
</feature>
<dbReference type="PANTHER" id="PTHR11668">
    <property type="entry name" value="SERINE/THREONINE PROTEIN PHOSPHATASE"/>
    <property type="match status" value="1"/>
</dbReference>
<evidence type="ECO:0000256" key="5">
    <source>
        <dbReference type="RuleBase" id="RU004273"/>
    </source>
</evidence>
<dbReference type="FunFam" id="3.60.21.10:FF:000212">
    <property type="entry name" value="Serine/threonine-protein phosphatase"/>
    <property type="match status" value="1"/>
</dbReference>
<name>A0A2N5UXA0_9BASI</name>
<feature type="compositionally biased region" description="Acidic residues" evidence="6">
    <location>
        <begin position="574"/>
        <end position="584"/>
    </location>
</feature>
<evidence type="ECO:0000256" key="2">
    <source>
        <dbReference type="ARBA" id="ARBA00022723"/>
    </source>
</evidence>
<evidence type="ECO:0000259" key="7">
    <source>
        <dbReference type="PROSITE" id="PS00125"/>
    </source>
</evidence>
<dbReference type="PRINTS" id="PR00114">
    <property type="entry name" value="STPHPHTASE"/>
</dbReference>
<feature type="domain" description="Serine/threonine specific protein phosphatases" evidence="7">
    <location>
        <begin position="251"/>
        <end position="256"/>
    </location>
</feature>
<dbReference type="Gene3D" id="3.60.21.10">
    <property type="match status" value="1"/>
</dbReference>
<dbReference type="InterPro" id="IPR050341">
    <property type="entry name" value="PP1_catalytic_subunit"/>
</dbReference>
<dbReference type="AlphaFoldDB" id="A0A2N5UXA0"/>
<accession>A0A2N5UXA0</accession>
<comment type="catalytic activity">
    <reaction evidence="5">
        <text>O-phospho-L-threonyl-[protein] + H2O = L-threonyl-[protein] + phosphate</text>
        <dbReference type="Rhea" id="RHEA:47004"/>
        <dbReference type="Rhea" id="RHEA-COMP:11060"/>
        <dbReference type="Rhea" id="RHEA-COMP:11605"/>
        <dbReference type="ChEBI" id="CHEBI:15377"/>
        <dbReference type="ChEBI" id="CHEBI:30013"/>
        <dbReference type="ChEBI" id="CHEBI:43474"/>
        <dbReference type="ChEBI" id="CHEBI:61977"/>
        <dbReference type="EC" id="3.1.3.16"/>
    </reaction>
</comment>
<feature type="compositionally biased region" description="Low complexity" evidence="6">
    <location>
        <begin position="42"/>
        <end position="62"/>
    </location>
</feature>
<comment type="similarity">
    <text evidence="5">Belongs to the PPP phosphatase family.</text>
</comment>
<keyword evidence="4" id="KW-0464">Manganese</keyword>
<dbReference type="Pfam" id="PF00149">
    <property type="entry name" value="Metallophos"/>
    <property type="match status" value="1"/>
</dbReference>
<feature type="compositionally biased region" description="Basic and acidic residues" evidence="6">
    <location>
        <begin position="762"/>
        <end position="776"/>
    </location>
</feature>
<dbReference type="Proteomes" id="UP000235392">
    <property type="component" value="Unassembled WGS sequence"/>
</dbReference>
<dbReference type="EMBL" id="PGCI01000079">
    <property type="protein sequence ID" value="PLW42388.1"/>
    <property type="molecule type" value="Genomic_DNA"/>
</dbReference>
<feature type="compositionally biased region" description="Polar residues" evidence="6">
    <location>
        <begin position="145"/>
        <end position="159"/>
    </location>
</feature>
<dbReference type="InterPro" id="IPR004843">
    <property type="entry name" value="Calcineurin-like_PHP"/>
</dbReference>
<dbReference type="GO" id="GO:0004722">
    <property type="term" value="F:protein serine/threonine phosphatase activity"/>
    <property type="evidence" value="ECO:0007669"/>
    <property type="project" value="UniProtKB-EC"/>
</dbReference>
<feature type="region of interest" description="Disordered" evidence="6">
    <location>
        <begin position="496"/>
        <end position="584"/>
    </location>
</feature>
<comment type="cofactor">
    <cofactor evidence="1">
        <name>Mn(2+)</name>
        <dbReference type="ChEBI" id="CHEBI:29035"/>
    </cofactor>
</comment>
<evidence type="ECO:0000313" key="8">
    <source>
        <dbReference type="EMBL" id="PLW42388.1"/>
    </source>
</evidence>
<feature type="compositionally biased region" description="Polar residues" evidence="6">
    <location>
        <begin position="26"/>
        <end position="41"/>
    </location>
</feature>
<dbReference type="EC" id="3.1.3.16" evidence="5"/>
<feature type="compositionally biased region" description="Pro residues" evidence="6">
    <location>
        <begin position="97"/>
        <end position="112"/>
    </location>
</feature>
<dbReference type="GO" id="GO:0005634">
    <property type="term" value="C:nucleus"/>
    <property type="evidence" value="ECO:0007669"/>
    <property type="project" value="TreeGrafter"/>
</dbReference>
<feature type="compositionally biased region" description="Basic and acidic residues" evidence="6">
    <location>
        <begin position="745"/>
        <end position="755"/>
    </location>
</feature>
<dbReference type="PANTHER" id="PTHR11668:SF484">
    <property type="entry name" value="SERINE_THREONINE-PROTEIN PHOSPHATASE PP-Z1-RELATED"/>
    <property type="match status" value="1"/>
</dbReference>
<feature type="region of interest" description="Disordered" evidence="6">
    <location>
        <begin position="135"/>
        <end position="184"/>
    </location>
</feature>
<comment type="caution">
    <text evidence="8">The sequence shown here is derived from an EMBL/GenBank/DDBJ whole genome shotgun (WGS) entry which is preliminary data.</text>
</comment>
<reference evidence="8 9" key="1">
    <citation type="submission" date="2017-11" db="EMBL/GenBank/DDBJ databases">
        <title>De novo assembly and phasing of dikaryotic genomes from two isolates of Puccinia coronata f. sp. avenae, the causal agent of oat crown rust.</title>
        <authorList>
            <person name="Miller M.E."/>
            <person name="Zhang Y."/>
            <person name="Omidvar V."/>
            <person name="Sperschneider J."/>
            <person name="Schwessinger B."/>
            <person name="Raley C."/>
            <person name="Palmer J.M."/>
            <person name="Garnica D."/>
            <person name="Upadhyaya N."/>
            <person name="Rathjen J."/>
            <person name="Taylor J.M."/>
            <person name="Park R.F."/>
            <person name="Dodds P.N."/>
            <person name="Hirsch C.D."/>
            <person name="Kianian S.F."/>
            <person name="Figueroa M."/>
        </authorList>
    </citation>
    <scope>NUCLEOTIDE SEQUENCE [LARGE SCALE GENOMIC DNA]</scope>
    <source>
        <strain evidence="8">12SD80</strain>
    </source>
</reference>
<dbReference type="GO" id="GO:0005737">
    <property type="term" value="C:cytoplasm"/>
    <property type="evidence" value="ECO:0007669"/>
    <property type="project" value="TreeGrafter"/>
</dbReference>
<feature type="compositionally biased region" description="Low complexity" evidence="6">
    <location>
        <begin position="75"/>
        <end position="96"/>
    </location>
</feature>
<evidence type="ECO:0000313" key="9">
    <source>
        <dbReference type="Proteomes" id="UP000235392"/>
    </source>
</evidence>
<feature type="compositionally biased region" description="Low complexity" evidence="6">
    <location>
        <begin position="839"/>
        <end position="854"/>
    </location>
</feature>
<evidence type="ECO:0000256" key="6">
    <source>
        <dbReference type="SAM" id="MobiDB-lite"/>
    </source>
</evidence>
<feature type="region of interest" description="Disordered" evidence="6">
    <location>
        <begin position="734"/>
        <end position="866"/>
    </location>
</feature>
<evidence type="ECO:0000256" key="3">
    <source>
        <dbReference type="ARBA" id="ARBA00022801"/>
    </source>
</evidence>
<evidence type="ECO:0000256" key="1">
    <source>
        <dbReference type="ARBA" id="ARBA00001936"/>
    </source>
</evidence>
<dbReference type="PROSITE" id="PS00125">
    <property type="entry name" value="SER_THR_PHOSPHATASE"/>
    <property type="match status" value="1"/>
</dbReference>
<proteinExistence type="inferred from homology"/>
<dbReference type="InterPro" id="IPR029052">
    <property type="entry name" value="Metallo-depent_PP-like"/>
</dbReference>
<dbReference type="SMART" id="SM00156">
    <property type="entry name" value="PP2Ac"/>
    <property type="match status" value="1"/>
</dbReference>
<feature type="region of interest" description="Disordered" evidence="6">
    <location>
        <begin position="1"/>
        <end position="119"/>
    </location>
</feature>
<dbReference type="InterPro" id="IPR006186">
    <property type="entry name" value="Ser/Thr-sp_prot-phosphatase"/>
</dbReference>
<dbReference type="GO" id="GO:0046872">
    <property type="term" value="F:metal ion binding"/>
    <property type="evidence" value="ECO:0007669"/>
    <property type="project" value="UniProtKB-KW"/>
</dbReference>
<keyword evidence="3 5" id="KW-0378">Hydrolase</keyword>
<gene>
    <name evidence="8" type="ORF">PCASD_06414</name>
</gene>
<evidence type="ECO:0000256" key="4">
    <source>
        <dbReference type="ARBA" id="ARBA00023211"/>
    </source>
</evidence>
<sequence>MGNNPSKKLRTRLREREASTAEENSEQNQSTLTDGTPATADQQPTPSSSSAHHQQTTTTNSSDHPQNQLNDPSRSSNNNNNNNNNSSSSSSSSMPPRIAPQPSSPIPPPPPQTQATWSKAAMRCCLQRIQLSKPVVRHRRDHQPSTRCRIQHQSHQIGVSQELGDHRHQSRSTGGTPQPTHLIELSPPVQNRRRRTWPVQRLDPPLRNVRLPPMANYLFLGDYVDRGKQSLETILLLLCYKIKYPENFFLLRGNHECANVTRVYGFYDECKRRCNIKIWKTFIDVFNCLPISAVVASKIFCVHGGLSPSLSTMDDIRRIQRPTDVPDFGLLNDLLWSDPSDTATDWEDNERGVSYCFGKSVIAEFLARYDFDLICRAHMVVEDGYEFWNERTLVTIFSAPNYCGEFDNFGAVMSVSEDLLCAFELLKPLDGAALKKEMQKKKRTSSVSGVHSRSVVPVLLSFHVLCVHPPPRAATSCSHRVWAKYEDEKWTYADQDGNLIENPDDADTKATSSNPKAPGAERIPEPHHSKNQRAKVTYQDVYEEEEGELACDQAPQSRRSRDRFPRPATTNREEENEQEEGELDSVEEALLDFHDSIPAPAPPRPFPLRLLASFNPRSTAPDPNRNLLILQPGVDEPMVSGEIALSNPPFGSKRWKSPKPMPRSSGEPTANSLLTAGMWKASLPYKLKHLDTIQIASTEDPVISLQVHLHARFPSSCQSCALFPDESNRMSLELQHPAAAQEASKSTEGRDEERYAMSPAEVKVERERKRKMEMAKLKNHFFGDGAELGSKKLKRPERPPSASTDPLAGGGEEEMGAARPVPKPYLDRAKLRRQTHGRSAVVAAPPSDAVVGPSRAPETQEPESMARGSALLAKLGGNSDSLKTMGSLIEARSLGHSQAGLGSRQLVVGVENISRPKDWRQEAKLANWRRYESSKPS</sequence>
<protein>
    <recommendedName>
        <fullName evidence="5">Serine/threonine-protein phosphatase</fullName>
        <ecNumber evidence="5">3.1.3.16</ecNumber>
    </recommendedName>
</protein>
<dbReference type="SUPFAM" id="SSF56300">
    <property type="entry name" value="Metallo-dependent phosphatases"/>
    <property type="match status" value="1"/>
</dbReference>
<feature type="region of interest" description="Disordered" evidence="6">
    <location>
        <begin position="645"/>
        <end position="668"/>
    </location>
</feature>
<keyword evidence="2" id="KW-0479">Metal-binding</keyword>